<protein>
    <submittedName>
        <fullName evidence="1">Unnamed protein product</fullName>
    </submittedName>
</protein>
<gene>
    <name evidence="1" type="ORF">Amon02_001060800</name>
</gene>
<evidence type="ECO:0000313" key="1">
    <source>
        <dbReference type="EMBL" id="GME99063.1"/>
    </source>
</evidence>
<sequence>MNEDCVRYYTAQIIDAVSFMHDNGIVHRDLKPENILIDSQMKVQITDFGTAKILEKRESDGKYPADVRATSFVGTAEYVSPELLNDKYAGKPGDVWAIGCVLYQMIAGRPPFKATNEYLTFQKICKLQYAFSAGFPTVVRDLVKRILVLKPRDRLTLPQVKQHYFFKDIDFDDEQMIWGRNPPELGPYKMSAKSMMSVPDLNKPYPSNVSAVMPKRPSTGTSGGAESKSAGTASNSNNNSSTVSISTSGVLGNGQTTLFGLPLPQSMTAGSDSPAMANSTSVVTSAQSAAAAMANSKKVQVGKVRSGSASNTTNNNTATGTANTSTPPNSSARPHSRQASGTTVTPVLTKSASTAAQAAIAHINSTSNIKRKVTSQQQQSQSQVKVTSTSSESLVNSSSTSSSLLDQVPPSPVTPTPGSASNSVPATPRGRHSSSGSANGSTSALRAAQPIEYIPGTNIPRPVLNTRNPSKFNRSTTRSSFNVCTRPELGSIFETS</sequence>
<organism evidence="1 2">
    <name type="scientific">Ambrosiozyma monospora</name>
    <name type="common">Yeast</name>
    <name type="synonym">Endomycopsis monosporus</name>
    <dbReference type="NCBI Taxonomy" id="43982"/>
    <lineage>
        <taxon>Eukaryota</taxon>
        <taxon>Fungi</taxon>
        <taxon>Dikarya</taxon>
        <taxon>Ascomycota</taxon>
        <taxon>Saccharomycotina</taxon>
        <taxon>Pichiomycetes</taxon>
        <taxon>Pichiales</taxon>
        <taxon>Pichiaceae</taxon>
        <taxon>Ambrosiozyma</taxon>
    </lineage>
</organism>
<dbReference type="EMBL" id="BSXS01010845">
    <property type="protein sequence ID" value="GME99063.1"/>
    <property type="molecule type" value="Genomic_DNA"/>
</dbReference>
<proteinExistence type="predicted"/>
<dbReference type="Proteomes" id="UP001165064">
    <property type="component" value="Unassembled WGS sequence"/>
</dbReference>
<name>A0ACB5U1E6_AMBMO</name>
<evidence type="ECO:0000313" key="2">
    <source>
        <dbReference type="Proteomes" id="UP001165064"/>
    </source>
</evidence>
<keyword evidence="2" id="KW-1185">Reference proteome</keyword>
<accession>A0ACB5U1E6</accession>
<reference evidence="1" key="1">
    <citation type="submission" date="2023-04" db="EMBL/GenBank/DDBJ databases">
        <title>Ambrosiozyma monospora NBRC 10751.</title>
        <authorList>
            <person name="Ichikawa N."/>
            <person name="Sato H."/>
            <person name="Tonouchi N."/>
        </authorList>
    </citation>
    <scope>NUCLEOTIDE SEQUENCE</scope>
    <source>
        <strain evidence="1">NBRC 10751</strain>
    </source>
</reference>
<comment type="caution">
    <text evidence="1">The sequence shown here is derived from an EMBL/GenBank/DDBJ whole genome shotgun (WGS) entry which is preliminary data.</text>
</comment>